<dbReference type="GO" id="GO:0017057">
    <property type="term" value="F:6-phosphogluconolactonase activity"/>
    <property type="evidence" value="ECO:0007669"/>
    <property type="project" value="TreeGrafter"/>
</dbReference>
<reference evidence="2 3" key="1">
    <citation type="submission" date="2013-12" db="EMBL/GenBank/DDBJ databases">
        <title>Annotated genome of Streptomyces scopuliridis.</title>
        <authorList>
            <person name="Olson J.B."/>
        </authorList>
    </citation>
    <scope>NUCLEOTIDE SEQUENCE [LARGE SCALE GENOMIC DNA]</scope>
    <source>
        <strain evidence="2 3">RB72</strain>
    </source>
</reference>
<dbReference type="Gene3D" id="2.130.10.10">
    <property type="entry name" value="YVTN repeat-like/Quinoprotein amine dehydrogenase"/>
    <property type="match status" value="1"/>
</dbReference>
<accession>A0A2T7T7I3</accession>
<dbReference type="InterPro" id="IPR011048">
    <property type="entry name" value="Haem_d1_sf"/>
</dbReference>
<dbReference type="AlphaFoldDB" id="A0A2T7T7I3"/>
<organism evidence="2 3">
    <name type="scientific">Streptomyces scopuliridis RB72</name>
    <dbReference type="NCBI Taxonomy" id="1440053"/>
    <lineage>
        <taxon>Bacteria</taxon>
        <taxon>Bacillati</taxon>
        <taxon>Actinomycetota</taxon>
        <taxon>Actinomycetes</taxon>
        <taxon>Kitasatosporales</taxon>
        <taxon>Streptomycetaceae</taxon>
        <taxon>Streptomyces</taxon>
    </lineage>
</organism>
<dbReference type="GO" id="GO:0005829">
    <property type="term" value="C:cytosol"/>
    <property type="evidence" value="ECO:0007669"/>
    <property type="project" value="TreeGrafter"/>
</dbReference>
<evidence type="ECO:0000256" key="1">
    <source>
        <dbReference type="ARBA" id="ARBA00005564"/>
    </source>
</evidence>
<dbReference type="PANTHER" id="PTHR30344">
    <property type="entry name" value="6-PHOSPHOGLUCONOLACTONASE-RELATED"/>
    <property type="match status" value="1"/>
</dbReference>
<dbReference type="SUPFAM" id="SSF51004">
    <property type="entry name" value="C-terminal (heme d1) domain of cytochrome cd1-nitrite reductase"/>
    <property type="match status" value="1"/>
</dbReference>
<protein>
    <recommendedName>
        <fullName evidence="4">6-phosphogluconolactonase</fullName>
    </recommendedName>
</protein>
<comment type="similarity">
    <text evidence="1">Belongs to the cycloisomerase 2 family.</text>
</comment>
<gene>
    <name evidence="2" type="ORF">Y717_19725</name>
</gene>
<dbReference type="InterPro" id="IPR006311">
    <property type="entry name" value="TAT_signal"/>
</dbReference>
<dbReference type="PANTHER" id="PTHR30344:SF1">
    <property type="entry name" value="6-PHOSPHOGLUCONOLACTONASE"/>
    <property type="match status" value="1"/>
</dbReference>
<keyword evidence="3" id="KW-1185">Reference proteome</keyword>
<proteinExistence type="inferred from homology"/>
<dbReference type="EMBL" id="AZSP01000157">
    <property type="protein sequence ID" value="PVE11026.1"/>
    <property type="molecule type" value="Genomic_DNA"/>
</dbReference>
<dbReference type="Proteomes" id="UP000245992">
    <property type="component" value="Unassembled WGS sequence"/>
</dbReference>
<name>A0A2T7T7I3_9ACTN</name>
<dbReference type="InterPro" id="IPR019405">
    <property type="entry name" value="Lactonase_7-beta_prop"/>
</dbReference>
<dbReference type="Pfam" id="PF10282">
    <property type="entry name" value="Lactonase"/>
    <property type="match status" value="1"/>
</dbReference>
<dbReference type="STRING" id="1440053.GCA_000718095_01460"/>
<evidence type="ECO:0008006" key="4">
    <source>
        <dbReference type="Google" id="ProtNLM"/>
    </source>
</evidence>
<evidence type="ECO:0000313" key="2">
    <source>
        <dbReference type="EMBL" id="PVE11026.1"/>
    </source>
</evidence>
<comment type="caution">
    <text evidence="2">The sequence shown here is derived from an EMBL/GenBank/DDBJ whole genome shotgun (WGS) entry which is preliminary data.</text>
</comment>
<dbReference type="InterPro" id="IPR015943">
    <property type="entry name" value="WD40/YVTN_repeat-like_dom_sf"/>
</dbReference>
<dbReference type="RefSeq" id="WP_051745610.1">
    <property type="nucleotide sequence ID" value="NZ_AZSP01000157.1"/>
</dbReference>
<dbReference type="PROSITE" id="PS51318">
    <property type="entry name" value="TAT"/>
    <property type="match status" value="1"/>
</dbReference>
<dbReference type="InterPro" id="IPR050282">
    <property type="entry name" value="Cycloisomerase_2"/>
</dbReference>
<dbReference type="OrthoDB" id="9790815at2"/>
<evidence type="ECO:0000313" key="3">
    <source>
        <dbReference type="Proteomes" id="UP000245992"/>
    </source>
</evidence>
<sequence length="421" mass="41987">MHGKAEPSKEFTGSAGGPDPLRLNRRRFLGVGALAAASVAAAAPAPFAAPASVSASVSTSVSASVSASAGPRAATRPLFLGTYTSAEGGGTGVGLATYDTVTGAISGAGTVTGVANPSYLAVHPDGTTLYTVNEQQDGGVTAIALPGAGGGSPTVLGTRSTGGAGPTHLSVHPGGRWLLSANYTSGSVAVHPIDASGALGERTDLVTHSAPPPGPGQQGPHAHQILTAPDGGHVLAVDLGNDTVYTYRLDTLAGTLAQVSYARLRPGAGPRHLTFHPSGAFAYLANELDNTVVVCAYDPATGELTPGEPQSTGAGQAGGNFPAQLVVTGDGAFAYLANRGHNSLARYAVEASGAKLRLLDTVPVGGDFPRQLALSPAGDLLFAANQRSNSVTVFHVDPGTGELRSAGVPFRSPVAVCVLPL</sequence>